<gene>
    <name evidence="7" type="ORF">CEE37_03150</name>
</gene>
<organism evidence="7 8">
    <name type="scientific">candidate division LCP-89 bacterium B3_LCP</name>
    <dbReference type="NCBI Taxonomy" id="2012998"/>
    <lineage>
        <taxon>Bacteria</taxon>
        <taxon>Pseudomonadati</taxon>
        <taxon>Bacteria division LCP-89</taxon>
    </lineage>
</organism>
<feature type="transmembrane region" description="Helical" evidence="6">
    <location>
        <begin position="12"/>
        <end position="30"/>
    </location>
</feature>
<feature type="transmembrane region" description="Helical" evidence="6">
    <location>
        <begin position="400"/>
        <end position="419"/>
    </location>
</feature>
<dbReference type="PANTHER" id="PTHR30250:SF11">
    <property type="entry name" value="O-ANTIGEN TRANSPORTER-RELATED"/>
    <property type="match status" value="1"/>
</dbReference>
<name>A0A532V3K4_UNCL8</name>
<feature type="transmembrane region" description="Helical" evidence="6">
    <location>
        <begin position="456"/>
        <end position="476"/>
    </location>
</feature>
<comment type="subcellular location">
    <subcellularLocation>
        <location evidence="1">Cell membrane</location>
        <topology evidence="1">Multi-pass membrane protein</topology>
    </subcellularLocation>
</comment>
<accession>A0A532V3K4</accession>
<keyword evidence="4 6" id="KW-1133">Transmembrane helix</keyword>
<evidence type="ECO:0000256" key="4">
    <source>
        <dbReference type="ARBA" id="ARBA00022989"/>
    </source>
</evidence>
<feature type="transmembrane region" description="Helical" evidence="6">
    <location>
        <begin position="248"/>
        <end position="278"/>
    </location>
</feature>
<evidence type="ECO:0000256" key="1">
    <source>
        <dbReference type="ARBA" id="ARBA00004651"/>
    </source>
</evidence>
<feature type="transmembrane region" description="Helical" evidence="6">
    <location>
        <begin position="431"/>
        <end position="450"/>
    </location>
</feature>
<feature type="transmembrane region" description="Helical" evidence="6">
    <location>
        <begin position="82"/>
        <end position="106"/>
    </location>
</feature>
<feature type="transmembrane region" description="Helical" evidence="6">
    <location>
        <begin position="191"/>
        <end position="209"/>
    </location>
</feature>
<evidence type="ECO:0000256" key="5">
    <source>
        <dbReference type="ARBA" id="ARBA00023136"/>
    </source>
</evidence>
<feature type="transmembrane region" description="Helical" evidence="6">
    <location>
        <begin position="299"/>
        <end position="318"/>
    </location>
</feature>
<reference evidence="7 8" key="1">
    <citation type="submission" date="2017-06" db="EMBL/GenBank/DDBJ databases">
        <title>Novel microbial phyla capable of carbon fixation and sulfur reduction in deep-sea sediments.</title>
        <authorList>
            <person name="Huang J."/>
            <person name="Baker B."/>
            <person name="Wang Y."/>
        </authorList>
    </citation>
    <scope>NUCLEOTIDE SEQUENCE [LARGE SCALE GENOMIC DNA]</scope>
    <source>
        <strain evidence="7">B3_LCP</strain>
    </source>
</reference>
<dbReference type="InterPro" id="IPR002797">
    <property type="entry name" value="Polysacc_synth"/>
</dbReference>
<dbReference type="InterPro" id="IPR050833">
    <property type="entry name" value="Poly_Biosynth_Transport"/>
</dbReference>
<keyword evidence="2" id="KW-1003">Cell membrane</keyword>
<dbReference type="PANTHER" id="PTHR30250">
    <property type="entry name" value="PST FAMILY PREDICTED COLANIC ACID TRANSPORTER"/>
    <property type="match status" value="1"/>
</dbReference>
<keyword evidence="3 6" id="KW-0812">Transmembrane</keyword>
<dbReference type="GO" id="GO:0005886">
    <property type="term" value="C:plasma membrane"/>
    <property type="evidence" value="ECO:0007669"/>
    <property type="project" value="UniProtKB-SubCell"/>
</dbReference>
<feature type="transmembrane region" description="Helical" evidence="6">
    <location>
        <begin position="42"/>
        <end position="61"/>
    </location>
</feature>
<sequence>MFAQIRRLLKHSAVYGIGHVLTRVVSFLLLPYLTHAFTPDQYGAITLLYTFIAIALVFYIYGFDVTFLRFYIMEEDDDRRKAIFSTIFWTSLVTSGLVTLIIILSAGWLEGIIFANPEALGSKARYLILISAAILFVETLGLYPYLYLRSVEKSLPFIGLKTFGAAIHITLTILLISVFERGIEGVFEANLVASTLQLAALLPAIVRNLRVRYVFVQMKEYLKFGLPAMPSQVFVMVIELANRKILEIIMGLTVVGIFSAGYKLGLFMSVVVMGFRFAWHPFFLGIANQPEAKETFARIFTYFMLVTGTIFLVLVYTIEPIMTLPLPFIGVMIDPGYWGGLKVFPVILLAHICNGAYANFIVGVYLKKKTIFMPVVTGIAALVNVAGNFIFIPIYGMMAAAWVTLVSYFVLAALLYVFIRPHYRVDYEWKRIGILIVAGAIAYALSFIPIFASHWYLKPVLIVVFFVLLWLFGFFLPEEIAGVRRRLFPNKEP</sequence>
<feature type="transmembrane region" description="Helical" evidence="6">
    <location>
        <begin position="371"/>
        <end position="394"/>
    </location>
</feature>
<feature type="transmembrane region" description="Helical" evidence="6">
    <location>
        <begin position="126"/>
        <end position="146"/>
    </location>
</feature>
<dbReference type="AlphaFoldDB" id="A0A532V3K4"/>
<dbReference type="Proteomes" id="UP000319619">
    <property type="component" value="Unassembled WGS sequence"/>
</dbReference>
<feature type="transmembrane region" description="Helical" evidence="6">
    <location>
        <begin position="158"/>
        <end position="179"/>
    </location>
</feature>
<evidence type="ECO:0000256" key="6">
    <source>
        <dbReference type="SAM" id="Phobius"/>
    </source>
</evidence>
<evidence type="ECO:0000313" key="7">
    <source>
        <dbReference type="EMBL" id="TKJ41577.1"/>
    </source>
</evidence>
<evidence type="ECO:0000313" key="8">
    <source>
        <dbReference type="Proteomes" id="UP000319619"/>
    </source>
</evidence>
<keyword evidence="5 6" id="KW-0472">Membrane</keyword>
<dbReference type="Pfam" id="PF01943">
    <property type="entry name" value="Polysacc_synt"/>
    <property type="match status" value="1"/>
</dbReference>
<protein>
    <submittedName>
        <fullName evidence="7">Uncharacterized protein</fullName>
    </submittedName>
</protein>
<evidence type="ECO:0000256" key="2">
    <source>
        <dbReference type="ARBA" id="ARBA00022475"/>
    </source>
</evidence>
<feature type="transmembrane region" description="Helical" evidence="6">
    <location>
        <begin position="343"/>
        <end position="366"/>
    </location>
</feature>
<proteinExistence type="predicted"/>
<evidence type="ECO:0000256" key="3">
    <source>
        <dbReference type="ARBA" id="ARBA00022692"/>
    </source>
</evidence>
<comment type="caution">
    <text evidence="7">The sequence shown here is derived from an EMBL/GenBank/DDBJ whole genome shotgun (WGS) entry which is preliminary data.</text>
</comment>
<dbReference type="EMBL" id="NJBN01000002">
    <property type="protein sequence ID" value="TKJ41577.1"/>
    <property type="molecule type" value="Genomic_DNA"/>
</dbReference>